<evidence type="ECO:0000256" key="6">
    <source>
        <dbReference type="ARBA" id="ARBA00022824"/>
    </source>
</evidence>
<dbReference type="GO" id="GO:0006505">
    <property type="term" value="P:GPI anchor metabolic process"/>
    <property type="evidence" value="ECO:0007669"/>
    <property type="project" value="TreeGrafter"/>
</dbReference>
<feature type="transmembrane region" description="Helical" evidence="10">
    <location>
        <begin position="827"/>
        <end position="848"/>
    </location>
</feature>
<dbReference type="Proteomes" id="UP000292082">
    <property type="component" value="Unassembled WGS sequence"/>
</dbReference>
<evidence type="ECO:0000256" key="7">
    <source>
        <dbReference type="ARBA" id="ARBA00022927"/>
    </source>
</evidence>
<evidence type="ECO:0000256" key="4">
    <source>
        <dbReference type="ARBA" id="ARBA00022692"/>
    </source>
</evidence>
<dbReference type="GO" id="GO:0006888">
    <property type="term" value="P:endoplasmic reticulum to Golgi vesicle-mediated transport"/>
    <property type="evidence" value="ECO:0007669"/>
    <property type="project" value="TreeGrafter"/>
</dbReference>
<name>A0A4Q9NY24_9APHY</name>
<comment type="subcellular location">
    <subcellularLocation>
        <location evidence="1">Endoplasmic reticulum membrane</location>
        <topology evidence="1">Multi-pass membrane protein</topology>
    </subcellularLocation>
</comment>
<evidence type="ECO:0000256" key="10">
    <source>
        <dbReference type="RuleBase" id="RU365011"/>
    </source>
</evidence>
<feature type="transmembrane region" description="Helical" evidence="10">
    <location>
        <begin position="611"/>
        <end position="634"/>
    </location>
</feature>
<dbReference type="GO" id="GO:0050185">
    <property type="term" value="F:phosphatidylinositol deacylase activity"/>
    <property type="evidence" value="ECO:0007669"/>
    <property type="project" value="TreeGrafter"/>
</dbReference>
<evidence type="ECO:0000256" key="3">
    <source>
        <dbReference type="ARBA" id="ARBA00022448"/>
    </source>
</evidence>
<dbReference type="InterPro" id="IPR056824">
    <property type="entry name" value="PGAP1_TMD"/>
</dbReference>
<keyword evidence="7 10" id="KW-0653">Protein transport</keyword>
<feature type="transmembrane region" description="Helical" evidence="10">
    <location>
        <begin position="688"/>
        <end position="711"/>
    </location>
</feature>
<feature type="transmembrane region" description="Helical" evidence="10">
    <location>
        <begin position="900"/>
        <end position="916"/>
    </location>
</feature>
<keyword evidence="8 10" id="KW-1133">Transmembrane helix</keyword>
<evidence type="ECO:0000256" key="1">
    <source>
        <dbReference type="ARBA" id="ARBA00004477"/>
    </source>
</evidence>
<dbReference type="SUPFAM" id="SSF53474">
    <property type="entry name" value="alpha/beta-Hydrolases"/>
    <property type="match status" value="1"/>
</dbReference>
<keyword evidence="3 10" id="KW-0813">Transport</keyword>
<keyword evidence="9 10" id="KW-0472">Membrane</keyword>
<evidence type="ECO:0000313" key="14">
    <source>
        <dbReference type="Proteomes" id="UP000292082"/>
    </source>
</evidence>
<keyword evidence="14" id="KW-1185">Reference proteome</keyword>
<dbReference type="AlphaFoldDB" id="A0A4Q9NY24"/>
<organism evidence="13 14">
    <name type="scientific">Dichomitus squalens</name>
    <dbReference type="NCBI Taxonomy" id="114155"/>
    <lineage>
        <taxon>Eukaryota</taxon>
        <taxon>Fungi</taxon>
        <taxon>Dikarya</taxon>
        <taxon>Basidiomycota</taxon>
        <taxon>Agaricomycotina</taxon>
        <taxon>Agaricomycetes</taxon>
        <taxon>Polyporales</taxon>
        <taxon>Polyporaceae</taxon>
        <taxon>Dichomitus</taxon>
    </lineage>
</organism>
<gene>
    <name evidence="13" type="ORF">BD310DRAFT_917113</name>
</gene>
<dbReference type="Pfam" id="PF25140">
    <property type="entry name" value="PGAP1_TMD"/>
    <property type="match status" value="1"/>
</dbReference>
<comment type="function">
    <text evidence="10">Involved in inositol deacylation of GPI-anchored proteins which plays important roles in the quality control and ER-associated degradation of GPI-anchored proteins.</text>
</comment>
<dbReference type="EC" id="3.1.-.-" evidence="10"/>
<dbReference type="GO" id="GO:0005789">
    <property type="term" value="C:endoplasmic reticulum membrane"/>
    <property type="evidence" value="ECO:0007669"/>
    <property type="project" value="UniProtKB-SubCell"/>
</dbReference>
<dbReference type="Pfam" id="PF07819">
    <property type="entry name" value="PGAP1"/>
    <property type="match status" value="1"/>
</dbReference>
<protein>
    <recommendedName>
        <fullName evidence="10">GPI inositol-deacylase</fullName>
        <ecNumber evidence="10">3.1.-.-</ecNumber>
    </recommendedName>
</protein>
<dbReference type="InterPro" id="IPR039529">
    <property type="entry name" value="PGAP1/BST1"/>
</dbReference>
<dbReference type="EMBL" id="ML145090">
    <property type="protein sequence ID" value="TBU63263.1"/>
    <property type="molecule type" value="Genomic_DNA"/>
</dbReference>
<sequence>MSRLLAALTLFSLLAVALLYFAGLDTYHSLSPQGCRMSWMWPSYVLQNKFDHTWTPLARRYSLWLYREGNLESNELHGVPVLFIPGNAGSSHQVRSIASSAAHQYYSAPYQVSPEFTSKGYTGLDFFAVEYNEDLSAFHGPTIDSETAYAARAIDYILSLYPAGTSVIVMGHSMGGIVATALLPNPNISTIITMSTPHTLPPVRFDRRIDHIYANNHKLLASDPTPILSLCGGATDLMIPSESCVLSSAFGNFSSSVYRRTVFSSALEGCWTGVGHLAMVWCHQVRWRVARAALEIAAAKNVEGRAAALDLWLRDGHTLPPVHVPDDVHLRRGLYHSVPPNQHLLVRDPDGSQTYLLPFPKAEEGRTSLKFVLYASQGSIPPVSPRQPLPFQAAVRVCKEHDEISCSPLTPSTLKLIPSPIPGSPFPVPGEGADESEGVVLFEADVALGTNSYVAVTVENGDKRGWIFGGFAEIEPINIEVGLTSLLVSSVDVAVLSGIRWQLNLPNLPANSLVVYRLTPRYDPNPSCTPDAVLLPLLTHQSHPSETHYFPLAPSFSRRILLHSHSAAPYIASDHPSGHVLTIHSSGECRVSELELSVDWWATIGRWGTRYGTAAACWAVGIVAALMWDTWRLVGSGALIPDVRSSLDLFARKRLPYLVIASYFISFIPLRVGIWLGNGGSPHFASLATLLLPITFGLVCVMWWLLLILLWPLQRVLKIFGRRKEEPTLRRPTTALLSMGLIFLVIFILVPWQVAFLGCWLIHFYTCASSLAELSSYPSPVPGTEAVPLVPVPSDPTQAFIEAHDDNTPNPPTPTRISPLQQTNAQLHLLLFMTWLLPLVAPVLAVWVRTLATAGLTTPFDGDHNFLYVAPFLVLVEVFGSGDASIGIKSFFGSERQERVSPRWGMAALALVAFFTGPRTTYMVFETASVAMGWAVMRRIAPMYWSGRT</sequence>
<dbReference type="GO" id="GO:0015031">
    <property type="term" value="P:protein transport"/>
    <property type="evidence" value="ECO:0007669"/>
    <property type="project" value="UniProtKB-KW"/>
</dbReference>
<evidence type="ECO:0000313" key="13">
    <source>
        <dbReference type="EMBL" id="TBU63263.1"/>
    </source>
</evidence>
<evidence type="ECO:0000256" key="8">
    <source>
        <dbReference type="ARBA" id="ARBA00022989"/>
    </source>
</evidence>
<dbReference type="PANTHER" id="PTHR15495:SF7">
    <property type="entry name" value="GPI INOSITOL-DEACYLASE"/>
    <property type="match status" value="1"/>
</dbReference>
<accession>A0A4Q9NY24</accession>
<keyword evidence="6 10" id="KW-0256">Endoplasmic reticulum</keyword>
<dbReference type="STRING" id="114155.A0A4Q9NY24"/>
<feature type="domain" description="GPI inositol-deacylase PGAP1-like alpha/beta" evidence="11">
    <location>
        <begin position="75"/>
        <end position="295"/>
    </location>
</feature>
<reference evidence="13 14" key="1">
    <citation type="submission" date="2019-01" db="EMBL/GenBank/DDBJ databases">
        <title>Draft genome sequences of three monokaryotic isolates of the white-rot basidiomycete fungus Dichomitus squalens.</title>
        <authorList>
            <consortium name="DOE Joint Genome Institute"/>
            <person name="Lopez S.C."/>
            <person name="Andreopoulos B."/>
            <person name="Pangilinan J."/>
            <person name="Lipzen A."/>
            <person name="Riley R."/>
            <person name="Ahrendt S."/>
            <person name="Ng V."/>
            <person name="Barry K."/>
            <person name="Daum C."/>
            <person name="Grigoriev I.V."/>
            <person name="Hilden K.S."/>
            <person name="Makela M.R."/>
            <person name="de Vries R.P."/>
        </authorList>
    </citation>
    <scope>NUCLEOTIDE SEQUENCE [LARGE SCALE GENOMIC DNA]</scope>
    <source>
        <strain evidence="13 14">CBS 464.89</strain>
    </source>
</reference>
<feature type="domain" description="GPI inositol-deacylase transmembrane" evidence="12">
    <location>
        <begin position="682"/>
        <end position="936"/>
    </location>
</feature>
<keyword evidence="5 10" id="KW-0378">Hydrolase</keyword>
<dbReference type="Gene3D" id="3.40.50.1820">
    <property type="entry name" value="alpha/beta hydrolase"/>
    <property type="match status" value="1"/>
</dbReference>
<evidence type="ECO:0000256" key="9">
    <source>
        <dbReference type="ARBA" id="ARBA00023136"/>
    </source>
</evidence>
<keyword evidence="4 10" id="KW-0812">Transmembrane</keyword>
<dbReference type="PANTHER" id="PTHR15495">
    <property type="entry name" value="NEGATIVE REGULATOR OF VESICLE FORMATION-RELATED"/>
    <property type="match status" value="1"/>
</dbReference>
<evidence type="ECO:0000256" key="5">
    <source>
        <dbReference type="ARBA" id="ARBA00022801"/>
    </source>
</evidence>
<evidence type="ECO:0000259" key="11">
    <source>
        <dbReference type="Pfam" id="PF07819"/>
    </source>
</evidence>
<comment type="similarity">
    <text evidence="2 10">Belongs to the GPI inositol-deacylase family.</text>
</comment>
<proteinExistence type="inferred from homology"/>
<feature type="transmembrane region" description="Helical" evidence="10">
    <location>
        <begin position="732"/>
        <end position="749"/>
    </location>
</feature>
<feature type="transmembrane region" description="Helical" evidence="10">
    <location>
        <begin position="655"/>
        <end position="676"/>
    </location>
</feature>
<evidence type="ECO:0000259" key="12">
    <source>
        <dbReference type="Pfam" id="PF25140"/>
    </source>
</evidence>
<dbReference type="InterPro" id="IPR012908">
    <property type="entry name" value="PGAP1-ab_dom-like"/>
</dbReference>
<evidence type="ECO:0000256" key="2">
    <source>
        <dbReference type="ARBA" id="ARBA00006931"/>
    </source>
</evidence>
<dbReference type="InterPro" id="IPR029058">
    <property type="entry name" value="AB_hydrolase_fold"/>
</dbReference>
<feature type="transmembrane region" description="Helical" evidence="10">
    <location>
        <begin position="868"/>
        <end position="888"/>
    </location>
</feature>